<feature type="region of interest" description="Disordered" evidence="1">
    <location>
        <begin position="851"/>
        <end position="1062"/>
    </location>
</feature>
<reference evidence="2" key="1">
    <citation type="journal article" date="2018" name="Mol. Biol. Evol.">
        <title>Broad Genomic Sampling Reveals a Smut Pathogenic Ancestry of the Fungal Clade Ustilaginomycotina.</title>
        <authorList>
            <person name="Kijpornyongpan T."/>
            <person name="Mondo S.J."/>
            <person name="Barry K."/>
            <person name="Sandor L."/>
            <person name="Lee J."/>
            <person name="Lipzen A."/>
            <person name="Pangilinan J."/>
            <person name="LaButti K."/>
            <person name="Hainaut M."/>
            <person name="Henrissat B."/>
            <person name="Grigoriev I.V."/>
            <person name="Spatafora J.W."/>
            <person name="Aime M.C."/>
        </authorList>
    </citation>
    <scope>NUCLEOTIDE SEQUENCE [LARGE SCALE GENOMIC DNA]</scope>
    <source>
        <strain evidence="2">MCA 4198</strain>
    </source>
</reference>
<dbReference type="Proteomes" id="UP000245768">
    <property type="component" value="Unassembled WGS sequence"/>
</dbReference>
<evidence type="ECO:0000313" key="2">
    <source>
        <dbReference type="EMBL" id="PWN94310.1"/>
    </source>
</evidence>
<feature type="region of interest" description="Disordered" evidence="1">
    <location>
        <begin position="495"/>
        <end position="571"/>
    </location>
</feature>
<feature type="compositionally biased region" description="Basic and acidic residues" evidence="1">
    <location>
        <begin position="988"/>
        <end position="997"/>
    </location>
</feature>
<dbReference type="RefSeq" id="XP_025381508.1">
    <property type="nucleotide sequence ID" value="XM_025519908.1"/>
</dbReference>
<keyword evidence="3" id="KW-1185">Reference proteome</keyword>
<feature type="compositionally biased region" description="Polar residues" evidence="1">
    <location>
        <begin position="745"/>
        <end position="758"/>
    </location>
</feature>
<dbReference type="AlphaFoldDB" id="A0A316YXS3"/>
<sequence>MASMSERVAAPEWADFWIAPGSSRLDSRERGDSETPAPTKATTADESANTVVRIDDVETARDLFRSQWHGQEEYGNLEEDGRGTSDDDGDEDDEDDDDELDDDEEDDRLAGIDVDGLFSECRAQTLEPGITISERSFEPLLPMEKKTLARCLRMSGFTPPEPHQYFSAGQVRPNSNRHRRLMIETFTNGEGQVNSWKRMPNGLTRKDNEVYKVHFKCLCRLFLPNRPIEWLVTQLTWGKDFLDLESVQRDDDWFKDRTEGEKHCAELRAALFPRADPYELGVAIATYKEYWATESMSMVQPVYFDETVIPNDNVLALAWAIAKMKHFWPIVAPVPDALSVLPYPGPDPALKSAAAPRTKRKYTSRKAANAGSAKVEGEGESESEAAGPKDGGFRHPCGPEACEDLKSKAMRLAFFDGDEDFKLPRWLRKLAAPHEENTVEPKRNRHSEGRQPAMEAASRGALDVATKSASPMGGPPMEEAHVNRATSMPVMPAEDRFQEATEEKEAADHVDASRCLPMQVDEKADEGDRRERTSETPSEAKEARRGRGRPRKVDADGEPVSKRALAEKQRRLKKERAMALAALAAQGQHDAEDAQTEAMRKRRKRKSASEMAQDRADAKWRNSITGGDEEALAALVYLETAFADLPGVDPSFKFLAGDVMADKFFLLTRKGFFTRAQKFDPYRHIKVDYDGNILAGPRVGEDFEIPQHVLDQLAKWKAEQEGVPDEERRLPKMINPQGRPRHNGTSRMDQYAAHSSTPDVAPGQRSDSVASDTKATETWARKRVKSEETDRTLIQDDDYDDALSVDPDATLTEPEVPLKEPVYETLALKTLSLGEVTVVVGEGRSVAQAKARAQKERHKKTGRKSLGREIGQVANASNVGRAKLVQERDRSTVVKESSSLSPPLGPFAPSASGGQCPDDDEKEEKRDMHTSATAAVCSSKEPSVEVHADAAAAARGEKAEGAPLFHGEDGSNEDGTETSASTTTSQNKADDGGEVERISAASAAETTTIPCSPPSAKALIEVTTSHEDAPSTIVHGPPPVMEDKATAEEHITSSEPLLEDPPQELKAVQMVAILSPQESTHENEINSSSLTPSGLGPSVRELSPLEKPTNPNKKKRALENDRLLPILTRSSSPEEHAPAKKMTRRTAGVQILKPPMPSFWQIKQNRQQPPPA</sequence>
<feature type="compositionally biased region" description="Basic and acidic residues" evidence="1">
    <location>
        <begin position="495"/>
        <end position="512"/>
    </location>
</feature>
<feature type="region of interest" description="Disordered" evidence="1">
    <location>
        <begin position="434"/>
        <end position="460"/>
    </location>
</feature>
<organism evidence="2 3">
    <name type="scientific">Acaromyces ingoldii</name>
    <dbReference type="NCBI Taxonomy" id="215250"/>
    <lineage>
        <taxon>Eukaryota</taxon>
        <taxon>Fungi</taxon>
        <taxon>Dikarya</taxon>
        <taxon>Basidiomycota</taxon>
        <taxon>Ustilaginomycotina</taxon>
        <taxon>Exobasidiomycetes</taxon>
        <taxon>Exobasidiales</taxon>
        <taxon>Cryptobasidiaceae</taxon>
        <taxon>Acaromyces</taxon>
    </lineage>
</organism>
<evidence type="ECO:0000313" key="3">
    <source>
        <dbReference type="Proteomes" id="UP000245768"/>
    </source>
</evidence>
<feature type="region of interest" description="Disordered" evidence="1">
    <location>
        <begin position="349"/>
        <end position="398"/>
    </location>
</feature>
<feature type="compositionally biased region" description="Polar residues" evidence="1">
    <location>
        <begin position="977"/>
        <end position="987"/>
    </location>
</feature>
<gene>
    <name evidence="2" type="ORF">FA10DRAFT_258419</name>
</gene>
<proteinExistence type="predicted"/>
<feature type="compositionally biased region" description="Basic and acidic residues" evidence="1">
    <location>
        <begin position="720"/>
        <end position="730"/>
    </location>
</feature>
<feature type="compositionally biased region" description="Basic and acidic residues" evidence="1">
    <location>
        <begin position="1041"/>
        <end position="1052"/>
    </location>
</feature>
<name>A0A316YXS3_9BASI</name>
<feature type="compositionally biased region" description="Polar residues" evidence="1">
    <location>
        <begin position="1161"/>
        <end position="1172"/>
    </location>
</feature>
<feature type="region of interest" description="Disordered" evidence="1">
    <location>
        <begin position="1075"/>
        <end position="1172"/>
    </location>
</feature>
<dbReference type="InParanoid" id="A0A316YXS3"/>
<feature type="compositionally biased region" description="Basic and acidic residues" evidence="1">
    <location>
        <begin position="520"/>
        <end position="569"/>
    </location>
</feature>
<feature type="region of interest" description="Disordered" evidence="1">
    <location>
        <begin position="1"/>
        <end position="112"/>
    </location>
</feature>
<feature type="compositionally biased region" description="Low complexity" evidence="1">
    <location>
        <begin position="1087"/>
        <end position="1098"/>
    </location>
</feature>
<feature type="compositionally biased region" description="Basic and acidic residues" evidence="1">
    <location>
        <begin position="53"/>
        <end position="64"/>
    </location>
</feature>
<protein>
    <submittedName>
        <fullName evidence="2">Uncharacterized protein</fullName>
    </submittedName>
</protein>
<accession>A0A316YXS3</accession>
<evidence type="ECO:0000256" key="1">
    <source>
        <dbReference type="SAM" id="MobiDB-lite"/>
    </source>
</evidence>
<feature type="compositionally biased region" description="Basic residues" evidence="1">
    <location>
        <begin position="855"/>
        <end position="865"/>
    </location>
</feature>
<dbReference type="GeneID" id="37041824"/>
<feature type="region of interest" description="Disordered" evidence="1">
    <location>
        <begin position="584"/>
        <end position="618"/>
    </location>
</feature>
<feature type="region of interest" description="Disordered" evidence="1">
    <location>
        <begin position="720"/>
        <end position="788"/>
    </location>
</feature>
<dbReference type="EMBL" id="KZ819634">
    <property type="protein sequence ID" value="PWN94310.1"/>
    <property type="molecule type" value="Genomic_DNA"/>
</dbReference>
<feature type="compositionally biased region" description="Polar residues" evidence="1">
    <location>
        <begin position="40"/>
        <end position="50"/>
    </location>
</feature>
<feature type="compositionally biased region" description="Acidic residues" evidence="1">
    <location>
        <begin position="86"/>
        <end position="107"/>
    </location>
</feature>
<feature type="compositionally biased region" description="Basic and acidic residues" evidence="1">
    <location>
        <begin position="884"/>
        <end position="893"/>
    </location>
</feature>
<feature type="compositionally biased region" description="Basic and acidic residues" evidence="1">
    <location>
        <begin position="434"/>
        <end position="449"/>
    </location>
</feature>